<organism evidence="2 3">
    <name type="scientific">Levilactobacillus tangyuanensis</name>
    <dbReference type="NCBI Taxonomy" id="2486021"/>
    <lineage>
        <taxon>Bacteria</taxon>
        <taxon>Bacillati</taxon>
        <taxon>Bacillota</taxon>
        <taxon>Bacilli</taxon>
        <taxon>Lactobacillales</taxon>
        <taxon>Lactobacillaceae</taxon>
        <taxon>Levilactobacillus</taxon>
    </lineage>
</organism>
<keyword evidence="3" id="KW-1185">Reference proteome</keyword>
<name>A0ABW1TLT0_9LACO</name>
<dbReference type="EMBL" id="JBHSSJ010000003">
    <property type="protein sequence ID" value="MFC6274791.1"/>
    <property type="molecule type" value="Genomic_DNA"/>
</dbReference>
<evidence type="ECO:0000259" key="1">
    <source>
        <dbReference type="Pfam" id="PF09860"/>
    </source>
</evidence>
<protein>
    <submittedName>
        <fullName evidence="2">DUF2087 domain-containing protein</fullName>
    </submittedName>
</protein>
<evidence type="ECO:0000313" key="2">
    <source>
        <dbReference type="EMBL" id="MFC6274791.1"/>
    </source>
</evidence>
<reference evidence="3" key="1">
    <citation type="journal article" date="2019" name="Int. J. Syst. Evol. Microbiol.">
        <title>The Global Catalogue of Microorganisms (GCM) 10K type strain sequencing project: providing services to taxonomists for standard genome sequencing and annotation.</title>
        <authorList>
            <consortium name="The Broad Institute Genomics Platform"/>
            <consortium name="The Broad Institute Genome Sequencing Center for Infectious Disease"/>
            <person name="Wu L."/>
            <person name="Ma J."/>
        </authorList>
    </citation>
    <scope>NUCLEOTIDE SEQUENCE [LARGE SCALE GENOMIC DNA]</scope>
    <source>
        <strain evidence="3">CCM 8907</strain>
    </source>
</reference>
<evidence type="ECO:0000313" key="3">
    <source>
        <dbReference type="Proteomes" id="UP001596191"/>
    </source>
</evidence>
<dbReference type="RefSeq" id="WP_125640230.1">
    <property type="nucleotide sequence ID" value="NZ_JBHSSJ010000003.1"/>
</dbReference>
<sequence>MSSLERSLTEIEQGWHQTDTDYVCHYCDTVFAKDEVFPVEGKFYPAAEMIRQHVAQAHPDAINDLIQTDSKYNTLTTKQRSLLMAFARGEKDATIAGETGVAAATVRHQKFTFREKAKQAKLYLAIYERVFNQTPVPDALVDLPEQTGPVDDRFAITTTEFQTIVQKYFISTDPLRLKRWPKSQKAILAVLKQVMSLIPVDRHYTERDLTAVLKPVYADYPMLRRYLIDYDFLQRKADGSDYWRNPDYKE</sequence>
<comment type="caution">
    <text evidence="2">The sequence shown here is derived from an EMBL/GenBank/DDBJ whole genome shotgun (WGS) entry which is preliminary data.</text>
</comment>
<dbReference type="Pfam" id="PF09860">
    <property type="entry name" value="DUF2087"/>
    <property type="match status" value="1"/>
</dbReference>
<accession>A0ABW1TLT0</accession>
<dbReference type="Proteomes" id="UP001596191">
    <property type="component" value="Unassembled WGS sequence"/>
</dbReference>
<feature type="domain" description="DUF2087" evidence="1">
    <location>
        <begin position="176"/>
        <end position="244"/>
    </location>
</feature>
<dbReference type="InterPro" id="IPR018656">
    <property type="entry name" value="DUF2087"/>
</dbReference>
<gene>
    <name evidence="2" type="ORF">ACFQET_04590</name>
</gene>
<proteinExistence type="predicted"/>